<sequence>MNPNTISADERRLLKRLRALDPAERETLLAFADFLVARTEPSSRAPAVAREPRLAPRPEHESVVGAIKRLSQSYDMLERDVLLHETSALMSAHVLQGRAAGDVIDELEALFARHYQDYRARIVASAEDTRP</sequence>
<dbReference type="Proteomes" id="UP000592294">
    <property type="component" value="Unassembled WGS sequence"/>
</dbReference>
<dbReference type="RefSeq" id="WP_176977678.1">
    <property type="nucleotide sequence ID" value="NZ_JABZEO010000014.1"/>
</dbReference>
<protein>
    <recommendedName>
        <fullName evidence="3">Crp/Fnr family transcriptional regulator</fullName>
    </recommendedName>
</protein>
<accession>A0A850RND4</accession>
<reference evidence="1 2" key="1">
    <citation type="submission" date="2020-06" db="EMBL/GenBank/DDBJ databases">
        <title>Whole-genome sequence of Allochromatium humboldtianum DSM 21881, type strain.</title>
        <authorList>
            <person name="Kyndt J.A."/>
            <person name="Meyer T.E."/>
        </authorList>
    </citation>
    <scope>NUCLEOTIDE SEQUENCE [LARGE SCALE GENOMIC DNA]</scope>
    <source>
        <strain evidence="1 2">DSM 21881</strain>
    </source>
</reference>
<dbReference type="AlphaFoldDB" id="A0A850RND4"/>
<evidence type="ECO:0008006" key="3">
    <source>
        <dbReference type="Google" id="ProtNLM"/>
    </source>
</evidence>
<organism evidence="1 2">
    <name type="scientific">Allochromatium humboldtianum</name>
    <dbReference type="NCBI Taxonomy" id="504901"/>
    <lineage>
        <taxon>Bacteria</taxon>
        <taxon>Pseudomonadati</taxon>
        <taxon>Pseudomonadota</taxon>
        <taxon>Gammaproteobacteria</taxon>
        <taxon>Chromatiales</taxon>
        <taxon>Chromatiaceae</taxon>
        <taxon>Allochromatium</taxon>
    </lineage>
</organism>
<name>A0A850RND4_9GAMM</name>
<dbReference type="EMBL" id="JABZEO010000014">
    <property type="protein sequence ID" value="NVZ10951.1"/>
    <property type="molecule type" value="Genomic_DNA"/>
</dbReference>
<evidence type="ECO:0000313" key="1">
    <source>
        <dbReference type="EMBL" id="NVZ10951.1"/>
    </source>
</evidence>
<evidence type="ECO:0000313" key="2">
    <source>
        <dbReference type="Proteomes" id="UP000592294"/>
    </source>
</evidence>
<proteinExistence type="predicted"/>
<comment type="caution">
    <text evidence="1">The sequence shown here is derived from an EMBL/GenBank/DDBJ whole genome shotgun (WGS) entry which is preliminary data.</text>
</comment>
<keyword evidence="2" id="KW-1185">Reference proteome</keyword>
<gene>
    <name evidence="1" type="ORF">HW932_16965</name>
</gene>